<reference evidence="3" key="2">
    <citation type="journal article" date="2012" name="Nat. Genet.">
        <title>Lifestyle transitions in plant pathogenic Colletotrichum fungi deciphered by genome and transcriptome analyses.</title>
        <authorList>
            <person name="O'Connell R.J."/>
            <person name="Thon M.R."/>
            <person name="Hacquard S."/>
            <person name="Amyotte S.G."/>
            <person name="Kleemann J."/>
            <person name="Torres M.F."/>
            <person name="Damm U."/>
            <person name="Buiate E.A."/>
            <person name="Epstein L."/>
            <person name="Alkan N."/>
            <person name="Altmueller J."/>
            <person name="Alvarado-Balderrama L."/>
            <person name="Bauser C.A."/>
            <person name="Becker C."/>
            <person name="Birren B.W."/>
            <person name="Chen Z."/>
            <person name="Choi J."/>
            <person name="Crouch J.A."/>
            <person name="Duvick J.P."/>
            <person name="Farman M.A."/>
            <person name="Gan P."/>
            <person name="Heiman D."/>
            <person name="Henrissat B."/>
            <person name="Howard R.J."/>
            <person name="Kabbage M."/>
            <person name="Koch C."/>
            <person name="Kracher B."/>
            <person name="Kubo Y."/>
            <person name="Law A.D."/>
            <person name="Lebrun M.-H."/>
            <person name="Lee Y.-H."/>
            <person name="Miyara I."/>
            <person name="Moore N."/>
            <person name="Neumann U."/>
            <person name="Nordstroem K."/>
            <person name="Panaccione D.G."/>
            <person name="Panstruga R."/>
            <person name="Place M."/>
            <person name="Proctor R.H."/>
            <person name="Prusky D."/>
            <person name="Rech G."/>
            <person name="Reinhardt R."/>
            <person name="Rollins J.A."/>
            <person name="Rounsley S."/>
            <person name="Schardl C.L."/>
            <person name="Schwartz D.C."/>
            <person name="Shenoy N."/>
            <person name="Shirasu K."/>
            <person name="Sikhakolli U.R."/>
            <person name="Stueber K."/>
            <person name="Sukno S.A."/>
            <person name="Sweigard J.A."/>
            <person name="Takano Y."/>
            <person name="Takahara H."/>
            <person name="Trail F."/>
            <person name="van der Does H.C."/>
            <person name="Voll L.M."/>
            <person name="Will I."/>
            <person name="Young S."/>
            <person name="Zeng Q."/>
            <person name="Zhang J."/>
            <person name="Zhou S."/>
            <person name="Dickman M.B."/>
            <person name="Schulze-Lefert P."/>
            <person name="Ver Loren van Themaat E."/>
            <person name="Ma L.-J."/>
            <person name="Vaillancourt L.J."/>
        </authorList>
    </citation>
    <scope>NUCLEOTIDE SEQUENCE [LARGE SCALE GENOMIC DNA]</scope>
    <source>
        <strain evidence="3">IMI 349063</strain>
    </source>
</reference>
<dbReference type="EMBL" id="LTAN01000004">
    <property type="protein sequence ID" value="OBR09750.1"/>
    <property type="molecule type" value="Genomic_DNA"/>
</dbReference>
<accession>H1V7V8</accession>
<dbReference type="Proteomes" id="UP000007174">
    <property type="component" value="Unassembled WGS sequence"/>
</dbReference>
<reference evidence="1" key="1">
    <citation type="submission" date="2011-12" db="EMBL/GenBank/DDBJ databases">
        <title>The genome sequence of Colletotrichum higginsianum IMI 34906.</title>
        <authorList>
            <person name="Ma L.-J."/>
            <person name="O'Connell R."/>
            <person name="van Themaat E.V.L."/>
            <person name="Stueber K."/>
            <person name="Young S.K."/>
            <person name="Zeng Q."/>
            <person name="Gargeya S."/>
            <person name="Fitzgerald M."/>
            <person name="Haas B."/>
            <person name="Abouelleil A."/>
            <person name="Alvarado L."/>
            <person name="Arachchi H.M."/>
            <person name="Berlin A."/>
            <person name="Chapman S.B."/>
            <person name="Gearin G."/>
            <person name="Goldberg J."/>
            <person name="Griggs A."/>
            <person name="Gujja S."/>
            <person name="Hansen M."/>
            <person name="Heiman D."/>
            <person name="Howarth C."/>
            <person name="Larimer J."/>
            <person name="Lui A."/>
            <person name="MacDonald P.J.P."/>
            <person name="McCowen C."/>
            <person name="Montmayeur A."/>
            <person name="Murphy C."/>
            <person name="Neiman D."/>
            <person name="Pearson M."/>
            <person name="Priest M."/>
            <person name="Roberts A."/>
            <person name="Saif S."/>
            <person name="Shea T."/>
            <person name="Sisk P."/>
            <person name="Stolte C."/>
            <person name="Sykes S."/>
            <person name="Wortman J."/>
            <person name="Nusbaum C."/>
            <person name="Birren B."/>
        </authorList>
    </citation>
    <scope>NUCLEOTIDE SEQUENCE [LARGE SCALE GENOMIC DNA]</scope>
    <source>
        <strain evidence="1">IMI 349063</strain>
    </source>
</reference>
<reference evidence="4" key="4">
    <citation type="journal article" date="2017" name="BMC Genomics">
        <title>Gapless genome assembly of Colletotrichum higginsianum reveals chromosome structure and association of transposable elements with secondary metabolite gene clusters.</title>
        <authorList>
            <person name="Dallery J.-F."/>
            <person name="Lapalu N."/>
            <person name="Zampounis A."/>
            <person name="Pigne S."/>
            <person name="Luyten I."/>
            <person name="Amselem J."/>
            <person name="Wittenberg A.H.J."/>
            <person name="Zhou S."/>
            <person name="de Queiroz M.V."/>
            <person name="Robin G.P."/>
            <person name="Auger A."/>
            <person name="Hainaut M."/>
            <person name="Henrissat B."/>
            <person name="Kim K.-T."/>
            <person name="Lee Y.-H."/>
            <person name="Lespinet O."/>
            <person name="Schwartz D.C."/>
            <person name="Thon M.R."/>
            <person name="O'Connell R.J."/>
        </authorList>
    </citation>
    <scope>NUCLEOTIDE SEQUENCE [LARGE SCALE GENOMIC DNA]</scope>
    <source>
        <strain evidence="4">IMI 349063</strain>
    </source>
</reference>
<reference evidence="2" key="3">
    <citation type="submission" date="2016-02" db="EMBL/GenBank/DDBJ databases">
        <title>Resequencing and annotation of the Colletotrichum higginsianum genome.</title>
        <authorList>
            <person name="O'Connell R."/>
            <person name="Zambounis A."/>
            <person name="Thon M."/>
            <person name="Dallery J.-F."/>
        </authorList>
    </citation>
    <scope>NUCLEOTIDE SEQUENCE [LARGE SCALE GENOMIC DNA]</scope>
    <source>
        <strain evidence="2">IMI 349063</strain>
    </source>
</reference>
<keyword evidence="4" id="KW-1185">Reference proteome</keyword>
<organism evidence="1 3">
    <name type="scientific">Colletotrichum higginsianum (strain IMI 349063)</name>
    <name type="common">Crucifer anthracnose fungus</name>
    <dbReference type="NCBI Taxonomy" id="759273"/>
    <lineage>
        <taxon>Eukaryota</taxon>
        <taxon>Fungi</taxon>
        <taxon>Dikarya</taxon>
        <taxon>Ascomycota</taxon>
        <taxon>Pezizomycotina</taxon>
        <taxon>Sordariomycetes</taxon>
        <taxon>Hypocreomycetidae</taxon>
        <taxon>Glomerellales</taxon>
        <taxon>Glomerellaceae</taxon>
        <taxon>Colletotrichum</taxon>
        <taxon>Colletotrichum destructivum species complex</taxon>
    </lineage>
</organism>
<evidence type="ECO:0000313" key="4">
    <source>
        <dbReference type="Proteomes" id="UP000092177"/>
    </source>
</evidence>
<dbReference type="Proteomes" id="UP000092177">
    <property type="component" value="Chromosome 4"/>
</dbReference>
<dbReference type="HOGENOM" id="CLU_1695345_0_0_1"/>
<dbReference type="AlphaFoldDB" id="H1V7V8"/>
<gene>
    <name evidence="1" type="ORF">CH063_07906</name>
    <name evidence="2" type="ORF">CH63R_05442</name>
</gene>
<name>H1V7V8_COLHI</name>
<dbReference type="KEGG" id="chig:CH63R_05442"/>
<proteinExistence type="predicted"/>
<evidence type="ECO:0000313" key="3">
    <source>
        <dbReference type="Proteomes" id="UP000007174"/>
    </source>
</evidence>
<dbReference type="EMBL" id="CACQ02001923">
    <property type="protein sequence ID" value="CCF36310.1"/>
    <property type="molecule type" value="Genomic_DNA"/>
</dbReference>
<dbReference type="RefSeq" id="XP_018158267.1">
    <property type="nucleotide sequence ID" value="XM_018300417.1"/>
</dbReference>
<evidence type="ECO:0000313" key="1">
    <source>
        <dbReference type="EMBL" id="CCF36310.1"/>
    </source>
</evidence>
<dbReference type="GeneID" id="28864524"/>
<dbReference type="VEuPathDB" id="FungiDB:CH63R_05442"/>
<evidence type="ECO:0000313" key="2">
    <source>
        <dbReference type="EMBL" id="OBR09750.1"/>
    </source>
</evidence>
<sequence length="155" mass="17775">MDLAMSSMLTERLQCVSSSILISTRLNQVLSVFAHRIFKASGPIQHLQLPSMGRLGRLDVAACHATMHSTKSDIGIPTDRPQLIGPCHRRSRMPSLSVDRRHHRRRRTYVVLEKRQPVCIQKRYRHSLEQSRAHLWRPFSRFRDLISATPNASSA</sequence>
<protein>
    <submittedName>
        <fullName evidence="1">Uncharacterized protein</fullName>
    </submittedName>
</protein>